<name>A0A8H5BS43_9AGAR</name>
<evidence type="ECO:0000313" key="1">
    <source>
        <dbReference type="EMBL" id="KAF5328580.1"/>
    </source>
</evidence>
<comment type="caution">
    <text evidence="1">The sequence shown here is derived from an EMBL/GenBank/DDBJ whole genome shotgun (WGS) entry which is preliminary data.</text>
</comment>
<protein>
    <submittedName>
        <fullName evidence="1">Uncharacterized protein</fullName>
    </submittedName>
</protein>
<gene>
    <name evidence="1" type="ORF">D9619_011477</name>
</gene>
<proteinExistence type="predicted"/>
<reference evidence="1 2" key="1">
    <citation type="journal article" date="2020" name="ISME J.">
        <title>Uncovering the hidden diversity of litter-decomposition mechanisms in mushroom-forming fungi.</title>
        <authorList>
            <person name="Floudas D."/>
            <person name="Bentzer J."/>
            <person name="Ahren D."/>
            <person name="Johansson T."/>
            <person name="Persson P."/>
            <person name="Tunlid A."/>
        </authorList>
    </citation>
    <scope>NUCLEOTIDE SEQUENCE [LARGE SCALE GENOMIC DNA]</scope>
    <source>
        <strain evidence="1 2">CBS 101986</strain>
    </source>
</reference>
<accession>A0A8H5BS43</accession>
<keyword evidence="2" id="KW-1185">Reference proteome</keyword>
<evidence type="ECO:0000313" key="2">
    <source>
        <dbReference type="Proteomes" id="UP000567179"/>
    </source>
</evidence>
<sequence length="71" mass="7648">MNAVPPKILALRDALRNVAKTDSVNLSEPDGEPSGKANLIGRVNSTSYVSNIWKNTMSVCVRLGSYGGYHL</sequence>
<dbReference type="AlphaFoldDB" id="A0A8H5BS43"/>
<dbReference type="Proteomes" id="UP000567179">
    <property type="component" value="Unassembled WGS sequence"/>
</dbReference>
<organism evidence="1 2">
    <name type="scientific">Psilocybe cf. subviscida</name>
    <dbReference type="NCBI Taxonomy" id="2480587"/>
    <lineage>
        <taxon>Eukaryota</taxon>
        <taxon>Fungi</taxon>
        <taxon>Dikarya</taxon>
        <taxon>Basidiomycota</taxon>
        <taxon>Agaricomycotina</taxon>
        <taxon>Agaricomycetes</taxon>
        <taxon>Agaricomycetidae</taxon>
        <taxon>Agaricales</taxon>
        <taxon>Agaricineae</taxon>
        <taxon>Strophariaceae</taxon>
        <taxon>Psilocybe</taxon>
    </lineage>
</organism>
<dbReference type="EMBL" id="JAACJJ010000003">
    <property type="protein sequence ID" value="KAF5328580.1"/>
    <property type="molecule type" value="Genomic_DNA"/>
</dbReference>